<evidence type="ECO:0000313" key="3">
    <source>
        <dbReference type="Proteomes" id="UP000479293"/>
    </source>
</evidence>
<evidence type="ECO:0000256" key="1">
    <source>
        <dbReference type="SAM" id="Phobius"/>
    </source>
</evidence>
<protein>
    <submittedName>
        <fullName evidence="2">Uncharacterized protein</fullName>
    </submittedName>
</protein>
<evidence type="ECO:0000313" key="2">
    <source>
        <dbReference type="EMBL" id="MPR36570.1"/>
    </source>
</evidence>
<dbReference type="Proteomes" id="UP000479293">
    <property type="component" value="Unassembled WGS sequence"/>
</dbReference>
<gene>
    <name evidence="2" type="ORF">GBK04_25320</name>
</gene>
<name>A0A7C9FFE7_9BACT</name>
<sequence length="60" mass="6876">MPARHMALLMAGPIFLLGRILWGVWTHPVPPVSQWLMTLTILLLLTLFCCTYARSRKSPR</sequence>
<dbReference type="AlphaFoldDB" id="A0A7C9FFE7"/>
<feature type="transmembrane region" description="Helical" evidence="1">
    <location>
        <begin position="33"/>
        <end position="53"/>
    </location>
</feature>
<keyword evidence="1" id="KW-0472">Membrane</keyword>
<comment type="caution">
    <text evidence="2">The sequence shown here is derived from an EMBL/GenBank/DDBJ whole genome shotgun (WGS) entry which is preliminary data.</text>
</comment>
<dbReference type="EMBL" id="WHLY01000002">
    <property type="protein sequence ID" value="MPR36570.1"/>
    <property type="molecule type" value="Genomic_DNA"/>
</dbReference>
<keyword evidence="3" id="KW-1185">Reference proteome</keyword>
<proteinExistence type="predicted"/>
<organism evidence="2 3">
    <name type="scientific">Salmonirosea aquatica</name>
    <dbReference type="NCBI Taxonomy" id="2654236"/>
    <lineage>
        <taxon>Bacteria</taxon>
        <taxon>Pseudomonadati</taxon>
        <taxon>Bacteroidota</taxon>
        <taxon>Cytophagia</taxon>
        <taxon>Cytophagales</taxon>
        <taxon>Spirosomataceae</taxon>
        <taxon>Salmonirosea</taxon>
    </lineage>
</organism>
<accession>A0A7C9FFE7</accession>
<keyword evidence="1" id="KW-0812">Transmembrane</keyword>
<reference evidence="2 3" key="1">
    <citation type="submission" date="2019-10" db="EMBL/GenBank/DDBJ databases">
        <title>Draft Genome Sequence of Cytophagaceae sp. SJW1-29.</title>
        <authorList>
            <person name="Choi A."/>
        </authorList>
    </citation>
    <scope>NUCLEOTIDE SEQUENCE [LARGE SCALE GENOMIC DNA]</scope>
    <source>
        <strain evidence="2 3">SJW1-29</strain>
    </source>
</reference>
<dbReference type="RefSeq" id="WP_152764596.1">
    <property type="nucleotide sequence ID" value="NZ_WHLY01000002.1"/>
</dbReference>
<keyword evidence="1" id="KW-1133">Transmembrane helix</keyword>